<proteinExistence type="predicted"/>
<organism evidence="1 2">
    <name type="scientific">Flexibacter flexilis DSM 6793</name>
    <dbReference type="NCBI Taxonomy" id="927664"/>
    <lineage>
        <taxon>Bacteria</taxon>
        <taxon>Pseudomonadati</taxon>
        <taxon>Bacteroidota</taxon>
        <taxon>Cytophagia</taxon>
        <taxon>Cytophagales</taxon>
        <taxon>Flexibacteraceae</taxon>
        <taxon>Flexibacter</taxon>
    </lineage>
</organism>
<sequence length="35" mass="4254">MPVILSQQEESLWLNREPLKPYYDRNEIELVAEHI</sequence>
<gene>
    <name evidence="1" type="ORF">SAMN05421780_10572</name>
</gene>
<dbReference type="AlphaFoldDB" id="A0A1I1IRZ8"/>
<keyword evidence="2" id="KW-1185">Reference proteome</keyword>
<protein>
    <submittedName>
        <fullName evidence="1">Uncharacterized protein</fullName>
    </submittedName>
</protein>
<name>A0A1I1IRZ8_9BACT</name>
<dbReference type="EMBL" id="FOLE01000005">
    <property type="protein sequence ID" value="SFC38996.1"/>
    <property type="molecule type" value="Genomic_DNA"/>
</dbReference>
<dbReference type="Proteomes" id="UP000199514">
    <property type="component" value="Unassembled WGS sequence"/>
</dbReference>
<accession>A0A1I1IRZ8</accession>
<evidence type="ECO:0000313" key="1">
    <source>
        <dbReference type="EMBL" id="SFC38996.1"/>
    </source>
</evidence>
<evidence type="ECO:0000313" key="2">
    <source>
        <dbReference type="Proteomes" id="UP000199514"/>
    </source>
</evidence>
<dbReference type="STRING" id="927664.SAMN05421780_10572"/>
<reference evidence="1 2" key="1">
    <citation type="submission" date="2016-10" db="EMBL/GenBank/DDBJ databases">
        <authorList>
            <person name="de Groot N.N."/>
        </authorList>
    </citation>
    <scope>NUCLEOTIDE SEQUENCE [LARGE SCALE GENOMIC DNA]</scope>
    <source>
        <strain evidence="1 2">DSM 6793</strain>
    </source>
</reference>